<dbReference type="EMBL" id="JBICBT010000854">
    <property type="protein sequence ID" value="KAL3096705.1"/>
    <property type="molecule type" value="Genomic_DNA"/>
</dbReference>
<protein>
    <submittedName>
        <fullName evidence="1">Uncharacterized protein</fullName>
    </submittedName>
</protein>
<accession>A0ABD2K1D2</accession>
<proteinExistence type="predicted"/>
<evidence type="ECO:0000313" key="1">
    <source>
        <dbReference type="EMBL" id="KAL3096705.1"/>
    </source>
</evidence>
<dbReference type="AlphaFoldDB" id="A0ABD2K1D2"/>
<evidence type="ECO:0000313" key="2">
    <source>
        <dbReference type="Proteomes" id="UP001620626"/>
    </source>
</evidence>
<keyword evidence="2" id="KW-1185">Reference proteome</keyword>
<gene>
    <name evidence="1" type="ORF">niasHT_025133</name>
</gene>
<sequence>MEEAEEEDEESLNNHFIRLQCYTATVVPSGPISAFSALSNYGHQFFDSPTPLIGGGGGCQIDATKQQQQPLLFISAGANSLLLLSYNYRNESLSPHSKLP</sequence>
<organism evidence="1 2">
    <name type="scientific">Heterodera trifolii</name>
    <dbReference type="NCBI Taxonomy" id="157864"/>
    <lineage>
        <taxon>Eukaryota</taxon>
        <taxon>Metazoa</taxon>
        <taxon>Ecdysozoa</taxon>
        <taxon>Nematoda</taxon>
        <taxon>Chromadorea</taxon>
        <taxon>Rhabditida</taxon>
        <taxon>Tylenchina</taxon>
        <taxon>Tylenchomorpha</taxon>
        <taxon>Tylenchoidea</taxon>
        <taxon>Heteroderidae</taxon>
        <taxon>Heteroderinae</taxon>
        <taxon>Heterodera</taxon>
    </lineage>
</organism>
<dbReference type="Proteomes" id="UP001620626">
    <property type="component" value="Unassembled WGS sequence"/>
</dbReference>
<comment type="caution">
    <text evidence="1">The sequence shown here is derived from an EMBL/GenBank/DDBJ whole genome shotgun (WGS) entry which is preliminary data.</text>
</comment>
<reference evidence="1 2" key="1">
    <citation type="submission" date="2024-10" db="EMBL/GenBank/DDBJ databases">
        <authorList>
            <person name="Kim D."/>
        </authorList>
    </citation>
    <scope>NUCLEOTIDE SEQUENCE [LARGE SCALE GENOMIC DNA]</scope>
    <source>
        <strain evidence="1">BH-2024</strain>
    </source>
</reference>
<name>A0ABD2K1D2_9BILA</name>